<organism evidence="10 11">
    <name type="scientific">Odynerus spinipes</name>
    <dbReference type="NCBI Taxonomy" id="1348599"/>
    <lineage>
        <taxon>Eukaryota</taxon>
        <taxon>Metazoa</taxon>
        <taxon>Ecdysozoa</taxon>
        <taxon>Arthropoda</taxon>
        <taxon>Hexapoda</taxon>
        <taxon>Insecta</taxon>
        <taxon>Pterygota</taxon>
        <taxon>Neoptera</taxon>
        <taxon>Endopterygota</taxon>
        <taxon>Hymenoptera</taxon>
        <taxon>Apocrita</taxon>
        <taxon>Aculeata</taxon>
        <taxon>Vespoidea</taxon>
        <taxon>Vespidae</taxon>
        <taxon>Eumeninae</taxon>
        <taxon>Odynerus</taxon>
    </lineage>
</organism>
<keyword evidence="6" id="KW-0833">Ubl conjugation pathway</keyword>
<reference evidence="10" key="1">
    <citation type="submission" date="2021-08" db="EMBL/GenBank/DDBJ databases">
        <authorList>
            <person name="Misof B."/>
            <person name="Oliver O."/>
            <person name="Podsiadlowski L."/>
            <person name="Donath A."/>
            <person name="Peters R."/>
            <person name="Mayer C."/>
            <person name="Rust J."/>
            <person name="Gunkel S."/>
            <person name="Lesny P."/>
            <person name="Martin S."/>
            <person name="Oeyen J.P."/>
            <person name="Petersen M."/>
            <person name="Panagiotis P."/>
            <person name="Wilbrandt J."/>
            <person name="Tanja T."/>
        </authorList>
    </citation>
    <scope>NUCLEOTIDE SEQUENCE</scope>
    <source>
        <strain evidence="10">GBR_01_08_01A</strain>
        <tissue evidence="10">Thorax + abdomen</tissue>
    </source>
</reference>
<feature type="domain" description="RING-type" evidence="9">
    <location>
        <begin position="875"/>
        <end position="1080"/>
    </location>
</feature>
<dbReference type="PROSITE" id="PS51873">
    <property type="entry name" value="TRIAD"/>
    <property type="match status" value="1"/>
</dbReference>
<keyword evidence="3" id="KW-0479">Metal-binding</keyword>
<evidence type="ECO:0000313" key="11">
    <source>
        <dbReference type="Proteomes" id="UP001258017"/>
    </source>
</evidence>
<evidence type="ECO:0000256" key="2">
    <source>
        <dbReference type="ARBA" id="ARBA00022679"/>
    </source>
</evidence>
<evidence type="ECO:0000256" key="5">
    <source>
        <dbReference type="ARBA" id="ARBA00022771"/>
    </source>
</evidence>
<keyword evidence="7" id="KW-0862">Zinc</keyword>
<keyword evidence="5" id="KW-0863">Zinc-finger</keyword>
<evidence type="ECO:0000256" key="4">
    <source>
        <dbReference type="ARBA" id="ARBA00022737"/>
    </source>
</evidence>
<feature type="compositionally biased region" description="Polar residues" evidence="8">
    <location>
        <begin position="10"/>
        <end position="34"/>
    </location>
</feature>
<sequence>MSDIMDFSDSGFQDQSNKAGPSNTKSNTSEIYNSSNIERHIGSISELSNTSKACIDLTEFSSDSDDEDNSYYVTTVWDMSDIEVLSPSPLTTSSPTYNGEAPCIILDNTEILEENNNDPNNNLGFIEIPQESISSTNINEISKDQSNKIDHSRELRSPVPGCSKDIDIIDNCKKYSLCHKMYEKVTLISTLLPDIELDLIAKTLAKNQYAKNYIELTLWDLLHKKRPAPQILSKRRLVDDTCVIERKKPVSKKFDIIPNQMQTSNVDIAEISCTVSLKENEYSNTKELIDSKFPQSCEEIIEGQCKKEKSPIVKDMCLDKKYDVLPQNSISGECSLHTEAHDSKDTISEIQEKKILNNAESKTLSTHSPIIRPAKLIVPNSVPSLQPRTVTCTNNVILTPPKLTYISKYEVKITDNDKPLVKHLVPPQFPNKLNTHTQGDDICEGVVNTINNISQEDIFFKEEDTQNCLLSDNGTYLKFSKNNNEVNSDTSSDPVSSLSLSTLKNTDTSKDVEILLPNPDTFKQSTKFVPSLSNDMNLPSTSKNIMNPRSTNVTPHLDSFQEEPSFLLPTVLPTNCTTSGTLISESTKMQQLEFDTNFSAKQDTTTEDTKLSFKMMKIYYKLLSIFPDVNPDYIKSICAVHDILQVNLDESTHLHMLIEHLLVSGENHPRVFNINSESTEVICDVNEQYENILGIFPDADPTYLRNIIERIYDKPEELKEFVQSKLESHDYPRREHYLTKRKIEQQKQYTTQFKIDKFLEIFPNPFSYFEDPKRTFKFNSAALEFLKHHYNKLRISTILRVYGSYKHHLSLTAIALDKIEPDMKGKRITSYLPSEDIPLLQEIAFIQHRQDIQIYLAELKEKEAIEFQRLKENNGLLECQCCFDNECMPSKCSNCDNGHIFCNNCIMKGVEMKLAESETHIYCFTSCTSEFNLSMLQKVLSPTTFSILLKKRQEAEVMAAGLEGLVSCPFCPFASIPPAEDKVFKCFNPECMKESCRLCKELNHVPLSCDEANSEKARHYLEEKMTQALIHTCYKCKRPFFKEEGCNKMVCVCGAEMCYICDKPVNGYNHFRGQGSTKTDLCPLWSDNHVINTKAVLQVARDIEEEMKEKNPNVKLLTTPLLPKLPRTSKGPHEDIPNSDVIPERAYNVRLKQ</sequence>
<dbReference type="InterPro" id="IPR047545">
    <property type="entry name" value="BRcat_RBR_RNF216"/>
</dbReference>
<dbReference type="InterPro" id="IPR051628">
    <property type="entry name" value="LUBAC_E3_Ligases"/>
</dbReference>
<evidence type="ECO:0000259" key="9">
    <source>
        <dbReference type="PROSITE" id="PS51873"/>
    </source>
</evidence>
<dbReference type="PANTHER" id="PTHR22770:SF47">
    <property type="entry name" value="E3 UBIQUITIN-PROTEIN LIGASE RNF216"/>
    <property type="match status" value="1"/>
</dbReference>
<dbReference type="Pfam" id="PF26200">
    <property type="entry name" value="Rcat_RNF216"/>
    <property type="match status" value="1"/>
</dbReference>
<dbReference type="GO" id="GO:0016740">
    <property type="term" value="F:transferase activity"/>
    <property type="evidence" value="ECO:0007669"/>
    <property type="project" value="UniProtKB-KW"/>
</dbReference>
<evidence type="ECO:0000256" key="3">
    <source>
        <dbReference type="ARBA" id="ARBA00022723"/>
    </source>
</evidence>
<protein>
    <recommendedName>
        <fullName evidence="9">RING-type domain-containing protein</fullName>
    </recommendedName>
</protein>
<accession>A0AAD9RTQ2</accession>
<comment type="caution">
    <text evidence="10">The sequence shown here is derived from an EMBL/GenBank/DDBJ whole genome shotgun (WGS) entry which is preliminary data.</text>
</comment>
<reference evidence="10" key="2">
    <citation type="journal article" date="2023" name="Commun. Biol.">
        <title>Intrasexual cuticular hydrocarbon dimorphism in a wasp sheds light on hydrocarbon biosynthesis genes in Hymenoptera.</title>
        <authorList>
            <person name="Moris V.C."/>
            <person name="Podsiadlowski L."/>
            <person name="Martin S."/>
            <person name="Oeyen J.P."/>
            <person name="Donath A."/>
            <person name="Petersen M."/>
            <person name="Wilbrandt J."/>
            <person name="Misof B."/>
            <person name="Liedtke D."/>
            <person name="Thamm M."/>
            <person name="Scheiner R."/>
            <person name="Schmitt T."/>
            <person name="Niehuis O."/>
        </authorList>
    </citation>
    <scope>NUCLEOTIDE SEQUENCE</scope>
    <source>
        <strain evidence="10">GBR_01_08_01A</strain>
    </source>
</reference>
<dbReference type="CDD" id="cd20339">
    <property type="entry name" value="BRcat_RBR_RNF216"/>
    <property type="match status" value="1"/>
</dbReference>
<evidence type="ECO:0000256" key="6">
    <source>
        <dbReference type="ARBA" id="ARBA00022786"/>
    </source>
</evidence>
<gene>
    <name evidence="10" type="ORF">KPH14_010180</name>
</gene>
<dbReference type="CDD" id="cd20353">
    <property type="entry name" value="Rcat_RBR_RNF216"/>
    <property type="match status" value="1"/>
</dbReference>
<proteinExistence type="predicted"/>
<feature type="region of interest" description="Disordered" evidence="8">
    <location>
        <begin position="1"/>
        <end position="34"/>
    </location>
</feature>
<dbReference type="SUPFAM" id="SSF57850">
    <property type="entry name" value="RING/U-box"/>
    <property type="match status" value="1"/>
</dbReference>
<dbReference type="GO" id="GO:0008270">
    <property type="term" value="F:zinc ion binding"/>
    <property type="evidence" value="ECO:0007669"/>
    <property type="project" value="UniProtKB-KW"/>
</dbReference>
<keyword evidence="2" id="KW-0808">Transferase</keyword>
<dbReference type="InterPro" id="IPR044066">
    <property type="entry name" value="TRIAD_supradom"/>
</dbReference>
<name>A0AAD9RTQ2_9HYME</name>
<dbReference type="Gene3D" id="1.20.120.1750">
    <property type="match status" value="1"/>
</dbReference>
<evidence type="ECO:0000256" key="7">
    <source>
        <dbReference type="ARBA" id="ARBA00022833"/>
    </source>
</evidence>
<comment type="pathway">
    <text evidence="1">Protein modification; protein ubiquitination.</text>
</comment>
<dbReference type="InterPro" id="IPR047546">
    <property type="entry name" value="Rcat_RBR_RNF216"/>
</dbReference>
<keyword evidence="11" id="KW-1185">Reference proteome</keyword>
<dbReference type="Proteomes" id="UP001258017">
    <property type="component" value="Unassembled WGS sequence"/>
</dbReference>
<keyword evidence="4" id="KW-0677">Repeat</keyword>
<dbReference type="AlphaFoldDB" id="A0AAD9RTQ2"/>
<evidence type="ECO:0000313" key="10">
    <source>
        <dbReference type="EMBL" id="KAK2585538.1"/>
    </source>
</evidence>
<evidence type="ECO:0000256" key="8">
    <source>
        <dbReference type="SAM" id="MobiDB-lite"/>
    </source>
</evidence>
<dbReference type="EMBL" id="JAIFRP010000021">
    <property type="protein sequence ID" value="KAK2585538.1"/>
    <property type="molecule type" value="Genomic_DNA"/>
</dbReference>
<evidence type="ECO:0000256" key="1">
    <source>
        <dbReference type="ARBA" id="ARBA00004906"/>
    </source>
</evidence>
<dbReference type="PANTHER" id="PTHR22770">
    <property type="entry name" value="UBIQUITIN CONJUGATING ENZYME 7 INTERACTING PROTEIN-RELATED"/>
    <property type="match status" value="1"/>
</dbReference>